<name>A0A6P1M5E6_9BACT</name>
<evidence type="ECO:0000259" key="1">
    <source>
        <dbReference type="Pfam" id="PF20172"/>
    </source>
</evidence>
<reference evidence="2 3" key="1">
    <citation type="submission" date="2020-01" db="EMBL/GenBank/DDBJ databases">
        <title>Ponticoccus aerotolerans gen. nov., sp. nov., an anaerobic bacterium and proposal of Ponticoccusceae fam. nov., Ponticoccusles ord. nov. and Ponticoccuse classis nov. in the phylum Kiritimatiellaeota.</title>
        <authorList>
            <person name="Zhou L.Y."/>
            <person name="Du Z.J."/>
        </authorList>
    </citation>
    <scope>NUCLEOTIDE SEQUENCE [LARGE SCALE GENOMIC DNA]</scope>
    <source>
        <strain evidence="2 3">S-5007</strain>
    </source>
</reference>
<dbReference type="RefSeq" id="WP_160628444.1">
    <property type="nucleotide sequence ID" value="NZ_CP047593.1"/>
</dbReference>
<protein>
    <recommendedName>
        <fullName evidence="1">DUF6538 domain-containing protein</fullName>
    </recommendedName>
</protein>
<dbReference type="InterPro" id="IPR046668">
    <property type="entry name" value="DUF6538"/>
</dbReference>
<dbReference type="Proteomes" id="UP000464954">
    <property type="component" value="Chromosome"/>
</dbReference>
<evidence type="ECO:0000313" key="3">
    <source>
        <dbReference type="Proteomes" id="UP000464954"/>
    </source>
</evidence>
<sequence length="262" mass="29863">MKVQVRYVQQRGQSYFFRMAIPQPLQAHYENRSEISHALRSTSLMEAHTLALALATVYRKQFRDLKAGKLVCGIQAGEGYLDSLQLRAANELPLVEQVASSEQNAEKQMTLMEVYQEVRGLGKRSAVVEDERLAAVKLLVDWFGDRPIAEFMIWVRETVLALLQTGVPLEPMTTQQLLEMLEDHDLVELIPGLKEGEGIDDSRHLKKALRTTGRRFGDLFKNKDQISIEDMVIRKDTERVKRDDGKGYRNHSVYTFAKAEAA</sequence>
<dbReference type="AlphaFoldDB" id="A0A6P1M5E6"/>
<gene>
    <name evidence="2" type="ORF">GT409_07355</name>
</gene>
<feature type="domain" description="DUF6538" evidence="1">
    <location>
        <begin position="7"/>
        <end position="66"/>
    </location>
</feature>
<proteinExistence type="predicted"/>
<organism evidence="2 3">
    <name type="scientific">Tichowtungia aerotolerans</name>
    <dbReference type="NCBI Taxonomy" id="2697043"/>
    <lineage>
        <taxon>Bacteria</taxon>
        <taxon>Pseudomonadati</taxon>
        <taxon>Kiritimatiellota</taxon>
        <taxon>Tichowtungiia</taxon>
        <taxon>Tichowtungiales</taxon>
        <taxon>Tichowtungiaceae</taxon>
        <taxon>Tichowtungia</taxon>
    </lineage>
</organism>
<evidence type="ECO:0000313" key="2">
    <source>
        <dbReference type="EMBL" id="QHI69272.1"/>
    </source>
</evidence>
<dbReference type="EMBL" id="CP047593">
    <property type="protein sequence ID" value="QHI69272.1"/>
    <property type="molecule type" value="Genomic_DNA"/>
</dbReference>
<keyword evidence="3" id="KW-1185">Reference proteome</keyword>
<dbReference type="KEGG" id="taer:GT409_07355"/>
<accession>A0A6P1M5E6</accession>
<dbReference type="Pfam" id="PF20172">
    <property type="entry name" value="DUF6538"/>
    <property type="match status" value="1"/>
</dbReference>